<feature type="domain" description="DUF8212" evidence="3">
    <location>
        <begin position="282"/>
        <end position="304"/>
    </location>
</feature>
<feature type="region of interest" description="Disordered" evidence="1">
    <location>
        <begin position="178"/>
        <end position="213"/>
    </location>
</feature>
<dbReference type="InterPro" id="IPR010730">
    <property type="entry name" value="HET"/>
</dbReference>
<dbReference type="OrthoDB" id="20872at2759"/>
<protein>
    <submittedName>
        <fullName evidence="4">Putative het domain protein</fullName>
    </submittedName>
</protein>
<dbReference type="Pfam" id="PF26640">
    <property type="entry name" value="DUF8212"/>
    <property type="match status" value="1"/>
</dbReference>
<proteinExistence type="predicted"/>
<organism evidence="4 5">
    <name type="scientific">Eutypa lata (strain UCR-EL1)</name>
    <name type="common">Grapevine dieback disease fungus</name>
    <name type="synonym">Eutypa armeniacae</name>
    <dbReference type="NCBI Taxonomy" id="1287681"/>
    <lineage>
        <taxon>Eukaryota</taxon>
        <taxon>Fungi</taxon>
        <taxon>Dikarya</taxon>
        <taxon>Ascomycota</taxon>
        <taxon>Pezizomycotina</taxon>
        <taxon>Sordariomycetes</taxon>
        <taxon>Xylariomycetidae</taxon>
        <taxon>Xylariales</taxon>
        <taxon>Diatrypaceae</taxon>
        <taxon>Eutypa</taxon>
    </lineage>
</organism>
<feature type="domain" description="Heterokaryon incompatibility" evidence="2">
    <location>
        <begin position="24"/>
        <end position="155"/>
    </location>
</feature>
<dbReference type="eggNOG" id="KOG4177">
    <property type="taxonomic scope" value="Eukaryota"/>
</dbReference>
<evidence type="ECO:0000259" key="3">
    <source>
        <dbReference type="Pfam" id="PF26640"/>
    </source>
</evidence>
<dbReference type="PANTHER" id="PTHR10622">
    <property type="entry name" value="HET DOMAIN-CONTAINING PROTEIN"/>
    <property type="match status" value="1"/>
</dbReference>
<feature type="compositionally biased region" description="Basic and acidic residues" evidence="1">
    <location>
        <begin position="178"/>
        <end position="189"/>
    </location>
</feature>
<evidence type="ECO:0000313" key="5">
    <source>
        <dbReference type="Proteomes" id="UP000012174"/>
    </source>
</evidence>
<gene>
    <name evidence="4" type="ORF">UCREL1_1678</name>
</gene>
<dbReference type="EMBL" id="KB705661">
    <property type="protein sequence ID" value="EMR71283.1"/>
    <property type="molecule type" value="Genomic_DNA"/>
</dbReference>
<accession>M7T350</accession>
<evidence type="ECO:0000313" key="4">
    <source>
        <dbReference type="EMBL" id="EMR71283.1"/>
    </source>
</evidence>
<reference evidence="5" key="1">
    <citation type="journal article" date="2013" name="Genome Announc.">
        <title>Draft genome sequence of the grapevine dieback fungus Eutypa lata UCR-EL1.</title>
        <authorList>
            <person name="Blanco-Ulate B."/>
            <person name="Rolshausen P.E."/>
            <person name="Cantu D."/>
        </authorList>
    </citation>
    <scope>NUCLEOTIDE SEQUENCE [LARGE SCALE GENOMIC DNA]</scope>
    <source>
        <strain evidence="5">UCR-EL1</strain>
    </source>
</reference>
<dbReference type="Proteomes" id="UP000012174">
    <property type="component" value="Unassembled WGS sequence"/>
</dbReference>
<evidence type="ECO:0000256" key="1">
    <source>
        <dbReference type="SAM" id="MobiDB-lite"/>
    </source>
</evidence>
<dbReference type="InterPro" id="IPR058525">
    <property type="entry name" value="DUF8212"/>
</dbReference>
<name>M7T350_EUTLA</name>
<evidence type="ECO:0000259" key="2">
    <source>
        <dbReference type="Pfam" id="PF06985"/>
    </source>
</evidence>
<dbReference type="HOGENOM" id="CLU_000288_138_0_1"/>
<dbReference type="Pfam" id="PF06985">
    <property type="entry name" value="HET"/>
    <property type="match status" value="1"/>
</dbReference>
<keyword evidence="5" id="KW-1185">Reference proteome</keyword>
<dbReference type="AlphaFoldDB" id="M7T350"/>
<dbReference type="OMA" id="YAEAQIC"/>
<dbReference type="STRING" id="1287681.M7T350"/>
<dbReference type="KEGG" id="ela:UCREL1_1678"/>
<sequence length="357" mass="41077">MWLINVATRNLECWVGDRIPYGKYAVLSHTWNTDSSQEMSFQEWKDEAKRKIWSNKLGYEKINKVIELAQKSQITHVWVDTCCIDKTSSAELSEAINSMFAWYQRSAVCYVFLADVSVAKPVIFKGASSPEDFRLYDLEEFKSSRWFTRGWTLQELLAPQTLFFYDKNWEELGNYKKEDEKPFQAEEPSRAGYSFEGEDARMDEGPEDGDSTEPVETLVRDLSEATGIDTDYLETCGFSQASIAQRMSWAANRQTTRIEDQAYCLLGIFEVNMPLLYGEETKAFARLQEEIMKVSVDDSLFAWKWDPEYQQKNLEISLLAPSPKAFGGMGHIEANIADESRYLADKEVKIETYGLSM</sequence>
<dbReference type="PANTHER" id="PTHR10622:SF10">
    <property type="entry name" value="HET DOMAIN-CONTAINING PROTEIN"/>
    <property type="match status" value="1"/>
</dbReference>